<dbReference type="CDD" id="cd00051">
    <property type="entry name" value="EFh"/>
    <property type="match status" value="1"/>
</dbReference>
<comment type="caution">
    <text evidence="9">The sequence shown here is derived from an EMBL/GenBank/DDBJ whole genome shotgun (WGS) entry which is preliminary data.</text>
</comment>
<dbReference type="SUPFAM" id="SSF47473">
    <property type="entry name" value="EF-hand"/>
    <property type="match status" value="1"/>
</dbReference>
<dbReference type="SMART" id="SM00054">
    <property type="entry name" value="EFh"/>
    <property type="match status" value="2"/>
</dbReference>
<dbReference type="PROSITE" id="PS50222">
    <property type="entry name" value="EF_HAND_2"/>
    <property type="match status" value="2"/>
</dbReference>
<dbReference type="InterPro" id="IPR002048">
    <property type="entry name" value="EF_hand_dom"/>
</dbReference>
<proteinExistence type="inferred from homology"/>
<sequence length="732" mass="81617">MFGSRGSMAMTAAGIFHHTPHRLALPAAARQSLVSSSRPISKASTSPLLALRSRFSTSTDRPRPLFAGNPLLSSSSRSLRQPFFTPHNHHQHLLRQTRSLSLPTFPRFIPENYKWTGFFVRFIVSTFFGVIAIGGIILLHDSLTYSERHVDRVPAHGLALNPRVGGPKNLPIIERDLADQEDEFTAALVDKPHLVIVGGGWGAVGVLKDLPVGQYNVTLISPDNFNLFTPLLPSACVGTVEPRTLVEPLRKIIARVRGHYMTGWAVDVDMSERLLEVEVFKDNDGGKMRCYVPYDKLIIAVGSSTNTHGVPGLEHCFQLKTIPDAQAIRRRIMTNLELASLPTTTPVERKKLLSFVVCGGGPTGVEFAAELADMMSEDVLSYFPKLLRSEMSVKVIQSRDHILNTYSEKISEFAEKRFERQDIEVVKNARVKEVFPDKVIVTLKDPKDKDSKPVEREIPAGFVLWSTGIAMNPFVRTLVNKLPNQSHKKAIVVDEHLRVKGSPLGTVYCIGDAATVETNLVDHLVELFDNFDSDKDSKLSYQEWEKMAKTIKKNYPLAGAQFTKVKEIFQAYDTDKDNVITLNECAQAFYEIGRKVTSLPATAQVAAQQGTYLGKKFSSLSKHLKALEANEMPDQPDEAYAKPFSYNHLGSLAYVGNSAVFDFGGYSFAGGLVAMYAWRSVYWSEQSSVRTKVLLMIDWIKRGIFGRDLSKVSSRVFDGFFTPRSDFGFLQF</sequence>
<evidence type="ECO:0000256" key="3">
    <source>
        <dbReference type="ARBA" id="ARBA00022630"/>
    </source>
</evidence>
<dbReference type="PANTHER" id="PTHR43706:SF50">
    <property type="entry name" value="NADH DEHYDROGENASE (UBIQUINONE)-RELATED"/>
    <property type="match status" value="1"/>
</dbReference>
<keyword evidence="4" id="KW-0274">FAD</keyword>
<dbReference type="Gene3D" id="3.50.50.100">
    <property type="match status" value="2"/>
</dbReference>
<dbReference type="SUPFAM" id="SSF51905">
    <property type="entry name" value="FAD/NAD(P)-binding domain"/>
    <property type="match status" value="2"/>
</dbReference>
<dbReference type="Pfam" id="PF22366">
    <property type="entry name" value="NDH2_C"/>
    <property type="match status" value="1"/>
</dbReference>
<keyword evidence="3" id="KW-0285">Flavoprotein</keyword>
<dbReference type="InterPro" id="IPR045024">
    <property type="entry name" value="NDH-2"/>
</dbReference>
<dbReference type="PRINTS" id="PR00368">
    <property type="entry name" value="FADPNR"/>
</dbReference>
<dbReference type="Pfam" id="PF07992">
    <property type="entry name" value="Pyr_redox_2"/>
    <property type="match status" value="1"/>
</dbReference>
<evidence type="ECO:0000256" key="1">
    <source>
        <dbReference type="ARBA" id="ARBA00004137"/>
    </source>
</evidence>
<evidence type="ECO:0000313" key="10">
    <source>
        <dbReference type="Proteomes" id="UP000812966"/>
    </source>
</evidence>
<dbReference type="InterPro" id="IPR011992">
    <property type="entry name" value="EF-hand-dom_pair"/>
</dbReference>
<keyword evidence="6" id="KW-0520">NAD</keyword>
<protein>
    <recommendedName>
        <fullName evidence="8">EF-hand domain-containing protein</fullName>
    </recommendedName>
</protein>
<reference evidence="9" key="1">
    <citation type="submission" date="2020-04" db="EMBL/GenBank/DDBJ databases">
        <title>Analysis of mating type loci in Filobasidium floriforme.</title>
        <authorList>
            <person name="Nowrousian M."/>
        </authorList>
    </citation>
    <scope>NUCLEOTIDE SEQUENCE</scope>
    <source>
        <strain evidence="9">CBS 6242</strain>
    </source>
</reference>
<evidence type="ECO:0000259" key="8">
    <source>
        <dbReference type="PROSITE" id="PS50222"/>
    </source>
</evidence>
<comment type="subcellular location">
    <subcellularLocation>
        <location evidence="1">Mitochondrion inner membrane</location>
        <topology evidence="1">Peripheral membrane protein</topology>
        <orientation evidence="1">Intermembrane side</orientation>
    </subcellularLocation>
</comment>
<keyword evidence="5" id="KW-0560">Oxidoreductase</keyword>
<evidence type="ECO:0000256" key="6">
    <source>
        <dbReference type="ARBA" id="ARBA00023027"/>
    </source>
</evidence>
<dbReference type="InterPro" id="IPR023753">
    <property type="entry name" value="FAD/NAD-binding_dom"/>
</dbReference>
<dbReference type="GO" id="GO:0005509">
    <property type="term" value="F:calcium ion binding"/>
    <property type="evidence" value="ECO:0007669"/>
    <property type="project" value="InterPro"/>
</dbReference>
<dbReference type="InterPro" id="IPR054585">
    <property type="entry name" value="NDH2-like_C"/>
</dbReference>
<name>A0A8K0NQU8_9TREE</name>
<feature type="transmembrane region" description="Helical" evidence="7">
    <location>
        <begin position="118"/>
        <end position="139"/>
    </location>
</feature>
<comment type="similarity">
    <text evidence="2">Belongs to the NADH dehydrogenase family.</text>
</comment>
<feature type="domain" description="EF-hand" evidence="8">
    <location>
        <begin position="560"/>
        <end position="595"/>
    </location>
</feature>
<feature type="domain" description="EF-hand" evidence="8">
    <location>
        <begin position="519"/>
        <end position="554"/>
    </location>
</feature>
<accession>A0A8K0NQU8</accession>
<evidence type="ECO:0000313" key="9">
    <source>
        <dbReference type="EMBL" id="KAG7539650.1"/>
    </source>
</evidence>
<evidence type="ECO:0000256" key="4">
    <source>
        <dbReference type="ARBA" id="ARBA00022827"/>
    </source>
</evidence>
<dbReference type="InterPro" id="IPR036188">
    <property type="entry name" value="FAD/NAD-bd_sf"/>
</dbReference>
<dbReference type="Proteomes" id="UP000812966">
    <property type="component" value="Unassembled WGS sequence"/>
</dbReference>
<gene>
    <name evidence="9" type="ORF">FFLO_03449</name>
</gene>
<dbReference type="EMBL" id="JABELV010000063">
    <property type="protein sequence ID" value="KAG7539650.1"/>
    <property type="molecule type" value="Genomic_DNA"/>
</dbReference>
<keyword evidence="7" id="KW-1133">Transmembrane helix</keyword>
<dbReference type="PANTHER" id="PTHR43706">
    <property type="entry name" value="NADH DEHYDROGENASE"/>
    <property type="match status" value="1"/>
</dbReference>
<dbReference type="GO" id="GO:0003954">
    <property type="term" value="F:NADH dehydrogenase activity"/>
    <property type="evidence" value="ECO:0007669"/>
    <property type="project" value="InterPro"/>
</dbReference>
<organism evidence="9 10">
    <name type="scientific">Filobasidium floriforme</name>
    <dbReference type="NCBI Taxonomy" id="5210"/>
    <lineage>
        <taxon>Eukaryota</taxon>
        <taxon>Fungi</taxon>
        <taxon>Dikarya</taxon>
        <taxon>Basidiomycota</taxon>
        <taxon>Agaricomycotina</taxon>
        <taxon>Tremellomycetes</taxon>
        <taxon>Filobasidiales</taxon>
        <taxon>Filobasidiaceae</taxon>
        <taxon>Filobasidium</taxon>
    </lineage>
</organism>
<dbReference type="Pfam" id="PF13499">
    <property type="entry name" value="EF-hand_7"/>
    <property type="match status" value="1"/>
</dbReference>
<dbReference type="AlphaFoldDB" id="A0A8K0NQU8"/>
<keyword evidence="7" id="KW-0472">Membrane</keyword>
<evidence type="ECO:0000256" key="5">
    <source>
        <dbReference type="ARBA" id="ARBA00023002"/>
    </source>
</evidence>
<keyword evidence="10" id="KW-1185">Reference proteome</keyword>
<evidence type="ECO:0000256" key="2">
    <source>
        <dbReference type="ARBA" id="ARBA00005272"/>
    </source>
</evidence>
<keyword evidence="7" id="KW-0812">Transmembrane</keyword>
<evidence type="ECO:0000256" key="7">
    <source>
        <dbReference type="SAM" id="Phobius"/>
    </source>
</evidence>
<dbReference type="GO" id="GO:0005743">
    <property type="term" value="C:mitochondrial inner membrane"/>
    <property type="evidence" value="ECO:0007669"/>
    <property type="project" value="UniProtKB-SubCell"/>
</dbReference>